<dbReference type="InterPro" id="IPR010827">
    <property type="entry name" value="BamA/TamA_POTRA"/>
</dbReference>
<evidence type="ECO:0000313" key="7">
    <source>
        <dbReference type="Proteomes" id="UP000199478"/>
    </source>
</evidence>
<dbReference type="PANTHER" id="PTHR12815">
    <property type="entry name" value="SORTING AND ASSEMBLY MACHINERY SAMM50 PROTEIN FAMILY MEMBER"/>
    <property type="match status" value="1"/>
</dbReference>
<sequence length="610" mass="64826">MAKPCALGYYCFKIGIGARVIRSKWLIMGFMCATSGATAQEVQLNSDHARGALHDASLLRALDDTAAPQDYIAAARADYRRLLTALYAQGYYGGQISITVDGVEAANIAPLAAPAQISQVVINVVPGPRFTFGDVAIAPLPAGAELPQDLGPRQPARSGEIAAAVAGGIDSWRDQGHAMAAVTSQRITARHADEKLDVAIALDAGPLVRFGDLAVTGNQDVRQARIVQIAGLPTGDTYAPAEIAAAERRLRRTGAFDSVAMTQADDLIAGNILPMTVQLDESKPRRFGFGLEVSSIEGLTVSSFWLHRNLLGGAERLRVDGEVAGINGETGGTDYSLRASFNRPASYGPDTDFFITSELSREDEPDYLTDKFAIETGFSRMLSDDLTVRAGVGLLTAREETEFGTRDYTLFTLPLDATYDRRDSDTNAKSGFYIDVSATPFISLGDDLNGARIYGDARGYLSFGEDQDLTLAARLQLGSVAGADVTQAPADYLFYSGGGGTVRGQPYKSLGIETWNGSEFVTSGGTSFAGAQLEARYNIREKIALVGFYDIGQVGDTALPFETGDWHAGAGVGLRYDTGIGPIRLDIATQASGDDAGQDVQVYIGIGQAF</sequence>
<dbReference type="Gene3D" id="2.40.160.50">
    <property type="entry name" value="membrane protein fhac: a member of the omp85/tpsb transporter family"/>
    <property type="match status" value="1"/>
</dbReference>
<dbReference type="Pfam" id="PF01103">
    <property type="entry name" value="Omp85"/>
    <property type="match status" value="1"/>
</dbReference>
<keyword evidence="7" id="KW-1185">Reference proteome</keyword>
<evidence type="ECO:0000259" key="4">
    <source>
        <dbReference type="Pfam" id="PF01103"/>
    </source>
</evidence>
<dbReference type="InterPro" id="IPR000184">
    <property type="entry name" value="Bac_surfAg_D15"/>
</dbReference>
<accession>A0A1I6HPS6</accession>
<dbReference type="AlphaFoldDB" id="A0A1I6HPS6"/>
<evidence type="ECO:0000313" key="6">
    <source>
        <dbReference type="EMBL" id="SFR56367.1"/>
    </source>
</evidence>
<protein>
    <submittedName>
        <fullName evidence="6">Autotransporter secretion outer membrane protein TamA</fullName>
    </submittedName>
</protein>
<name>A0A1I6HPS6_9RHOB</name>
<keyword evidence="2" id="KW-0812">Transmembrane</keyword>
<evidence type="ECO:0000259" key="5">
    <source>
        <dbReference type="Pfam" id="PF07244"/>
    </source>
</evidence>
<feature type="domain" description="Bacterial surface antigen (D15)" evidence="4">
    <location>
        <begin position="309"/>
        <end position="610"/>
    </location>
</feature>
<dbReference type="Gene3D" id="3.10.20.310">
    <property type="entry name" value="membrane protein fhac"/>
    <property type="match status" value="1"/>
</dbReference>
<evidence type="ECO:0000256" key="2">
    <source>
        <dbReference type="ARBA" id="ARBA00022452"/>
    </source>
</evidence>
<dbReference type="InterPro" id="IPR039910">
    <property type="entry name" value="D15-like"/>
</dbReference>
<comment type="subcellular location">
    <subcellularLocation>
        <location evidence="1">Membrane</location>
    </subcellularLocation>
</comment>
<gene>
    <name evidence="6" type="ORF">SAMN04488005_2920</name>
</gene>
<dbReference type="GO" id="GO:0019867">
    <property type="term" value="C:outer membrane"/>
    <property type="evidence" value="ECO:0007669"/>
    <property type="project" value="InterPro"/>
</dbReference>
<evidence type="ECO:0000256" key="1">
    <source>
        <dbReference type="ARBA" id="ARBA00004370"/>
    </source>
</evidence>
<dbReference type="PANTHER" id="PTHR12815:SF42">
    <property type="entry name" value="BACTERIAL SURFACE ANTIGEN (D15) DOMAIN-CONTAINING PROTEIN"/>
    <property type="match status" value="1"/>
</dbReference>
<dbReference type="Proteomes" id="UP000199478">
    <property type="component" value="Unassembled WGS sequence"/>
</dbReference>
<feature type="domain" description="POTRA" evidence="5">
    <location>
        <begin position="208"/>
        <end position="265"/>
    </location>
</feature>
<organism evidence="6 7">
    <name type="scientific">Yoonia tamlensis</name>
    <dbReference type="NCBI Taxonomy" id="390270"/>
    <lineage>
        <taxon>Bacteria</taxon>
        <taxon>Pseudomonadati</taxon>
        <taxon>Pseudomonadota</taxon>
        <taxon>Alphaproteobacteria</taxon>
        <taxon>Rhodobacterales</taxon>
        <taxon>Paracoccaceae</taxon>
        <taxon>Yoonia</taxon>
    </lineage>
</organism>
<reference evidence="7" key="1">
    <citation type="submission" date="2016-10" db="EMBL/GenBank/DDBJ databases">
        <authorList>
            <person name="Varghese N."/>
            <person name="Submissions S."/>
        </authorList>
    </citation>
    <scope>NUCLEOTIDE SEQUENCE [LARGE SCALE GENOMIC DNA]</scope>
    <source>
        <strain evidence="7">DSM 26879</strain>
    </source>
</reference>
<evidence type="ECO:0000256" key="3">
    <source>
        <dbReference type="ARBA" id="ARBA00023136"/>
    </source>
</evidence>
<keyword evidence="2" id="KW-1134">Transmembrane beta strand</keyword>
<dbReference type="EMBL" id="FOYP01000002">
    <property type="protein sequence ID" value="SFR56367.1"/>
    <property type="molecule type" value="Genomic_DNA"/>
</dbReference>
<proteinExistence type="predicted"/>
<dbReference type="Pfam" id="PF07244">
    <property type="entry name" value="POTRA"/>
    <property type="match status" value="1"/>
</dbReference>
<dbReference type="STRING" id="390270.SAMN04488005_2920"/>
<keyword evidence="3" id="KW-0472">Membrane</keyword>